<dbReference type="InterPro" id="IPR036465">
    <property type="entry name" value="vWFA_dom_sf"/>
</dbReference>
<sequence>MLKFKLPVFTFILLAILVSIASCSRDHVPNTRAVYMLMDTSGTYTKELKQAQRVINFILASLNPGDTFAVARVDTGSFSEKDIIARVTFDDRPSMANQQKRQFRDKIATFVKNVKGSAHTDITGGMLQAIEYLNEAGAGHNLILVFSDLKEDLKKGYVRDIPLQLNGISVVALNVTKLRSDNVDPREYLDRLASWQEKVESGGGSWKVINDLERLENILTF</sequence>
<dbReference type="InterPro" id="IPR002035">
    <property type="entry name" value="VWF_A"/>
</dbReference>
<gene>
    <name evidence="2" type="ORF">MNBD_GAMMA24-2011</name>
</gene>
<evidence type="ECO:0000259" key="1">
    <source>
        <dbReference type="PROSITE" id="PS50234"/>
    </source>
</evidence>
<organism evidence="2">
    <name type="scientific">hydrothermal vent metagenome</name>
    <dbReference type="NCBI Taxonomy" id="652676"/>
    <lineage>
        <taxon>unclassified sequences</taxon>
        <taxon>metagenomes</taxon>
        <taxon>ecological metagenomes</taxon>
    </lineage>
</organism>
<dbReference type="EMBL" id="UOFZ01000167">
    <property type="protein sequence ID" value="VAX14238.1"/>
    <property type="molecule type" value="Genomic_DNA"/>
</dbReference>
<dbReference type="SUPFAM" id="SSF53300">
    <property type="entry name" value="vWA-like"/>
    <property type="match status" value="1"/>
</dbReference>
<dbReference type="Gene3D" id="3.40.50.410">
    <property type="entry name" value="von Willebrand factor, type A domain"/>
    <property type="match status" value="1"/>
</dbReference>
<protein>
    <recommendedName>
        <fullName evidence="1">VWFA domain-containing protein</fullName>
    </recommendedName>
</protein>
<dbReference type="AlphaFoldDB" id="A0A3B1BRX9"/>
<proteinExistence type="predicted"/>
<feature type="domain" description="VWFA" evidence="1">
    <location>
        <begin position="33"/>
        <end position="221"/>
    </location>
</feature>
<dbReference type="PROSITE" id="PS50234">
    <property type="entry name" value="VWFA"/>
    <property type="match status" value="1"/>
</dbReference>
<evidence type="ECO:0000313" key="2">
    <source>
        <dbReference type="EMBL" id="VAX14238.1"/>
    </source>
</evidence>
<reference evidence="2" key="1">
    <citation type="submission" date="2018-06" db="EMBL/GenBank/DDBJ databases">
        <authorList>
            <person name="Zhirakovskaya E."/>
        </authorList>
    </citation>
    <scope>NUCLEOTIDE SEQUENCE</scope>
</reference>
<name>A0A3B1BRX9_9ZZZZ</name>
<accession>A0A3B1BRX9</accession>
<dbReference type="PROSITE" id="PS51257">
    <property type="entry name" value="PROKAR_LIPOPROTEIN"/>
    <property type="match status" value="1"/>
</dbReference>